<evidence type="ECO:0000256" key="2">
    <source>
        <dbReference type="SAM" id="SignalP"/>
    </source>
</evidence>
<name>A0A2P7BHK2_9HYPH</name>
<accession>A0A2P7BHK2</accession>
<comment type="caution">
    <text evidence="3">The sequence shown here is derived from an EMBL/GenBank/DDBJ whole genome shotgun (WGS) entry which is preliminary data.</text>
</comment>
<evidence type="ECO:0000256" key="1">
    <source>
        <dbReference type="SAM" id="Phobius"/>
    </source>
</evidence>
<evidence type="ECO:0000313" key="4">
    <source>
        <dbReference type="Proteomes" id="UP000241764"/>
    </source>
</evidence>
<dbReference type="Proteomes" id="UP000241764">
    <property type="component" value="Unassembled WGS sequence"/>
</dbReference>
<keyword evidence="1" id="KW-0472">Membrane</keyword>
<gene>
    <name evidence="3" type="ORF">CU103_04460</name>
</gene>
<feature type="chain" id="PRO_5015134108" evidence="2">
    <location>
        <begin position="20"/>
        <end position="140"/>
    </location>
</feature>
<feature type="signal peptide" evidence="2">
    <location>
        <begin position="1"/>
        <end position="19"/>
    </location>
</feature>
<protein>
    <submittedName>
        <fullName evidence="3">Uncharacterized protein</fullName>
    </submittedName>
</protein>
<evidence type="ECO:0000313" key="3">
    <source>
        <dbReference type="EMBL" id="PSH65872.1"/>
    </source>
</evidence>
<keyword evidence="1" id="KW-0812">Transmembrane</keyword>
<sequence>MARLVGAVALAVLLGKLVAAFDERVATEVYAECLARIPSGELEAMRFDCTTQKYRAVEVRDLYFYFFWTTSVGYAAAFEIIRRIWLHPKRPIFCRKNLISNMFILLTSPLVAALLVLSLMFFFYAFGDYILLTHRVVYGK</sequence>
<dbReference type="AlphaFoldDB" id="A0A2P7BHK2"/>
<organism evidence="3 4">
    <name type="scientific">Phyllobacterium sophorae</name>
    <dbReference type="NCBI Taxonomy" id="1520277"/>
    <lineage>
        <taxon>Bacteria</taxon>
        <taxon>Pseudomonadati</taxon>
        <taxon>Pseudomonadota</taxon>
        <taxon>Alphaproteobacteria</taxon>
        <taxon>Hyphomicrobiales</taxon>
        <taxon>Phyllobacteriaceae</taxon>
        <taxon>Phyllobacterium</taxon>
    </lineage>
</organism>
<proteinExistence type="predicted"/>
<keyword evidence="1" id="KW-1133">Transmembrane helix</keyword>
<dbReference type="EMBL" id="PGGM01000002">
    <property type="protein sequence ID" value="PSH65872.1"/>
    <property type="molecule type" value="Genomic_DNA"/>
</dbReference>
<keyword evidence="2" id="KW-0732">Signal</keyword>
<feature type="transmembrane region" description="Helical" evidence="1">
    <location>
        <begin position="102"/>
        <end position="126"/>
    </location>
</feature>
<feature type="transmembrane region" description="Helical" evidence="1">
    <location>
        <begin position="62"/>
        <end position="81"/>
    </location>
</feature>
<reference evidence="4" key="1">
    <citation type="submission" date="2017-11" db="EMBL/GenBank/DDBJ databases">
        <authorList>
            <person name="Kuznetsova I."/>
            <person name="Sazanova A."/>
            <person name="Chirak E."/>
            <person name="Safronova V."/>
            <person name="Willems A."/>
        </authorList>
    </citation>
    <scope>NUCLEOTIDE SEQUENCE [LARGE SCALE GENOMIC DNA]</scope>
    <source>
        <strain evidence="4">CCBAU 03422</strain>
    </source>
</reference>
<keyword evidence="4" id="KW-1185">Reference proteome</keyword>